<dbReference type="Proteomes" id="UP000003288">
    <property type="component" value="Unassembled WGS sequence"/>
</dbReference>
<evidence type="ECO:0000256" key="2">
    <source>
        <dbReference type="ARBA" id="ARBA00009819"/>
    </source>
</evidence>
<dbReference type="Pfam" id="PF01654">
    <property type="entry name" value="Cyt_bd_oxida_I"/>
    <property type="match status" value="1"/>
</dbReference>
<feature type="transmembrane region" description="Helical" evidence="13">
    <location>
        <begin position="412"/>
        <end position="435"/>
    </location>
</feature>
<comment type="caution">
    <text evidence="14">The sequence shown here is derived from an EMBL/GenBank/DDBJ whole genome shotgun (WGS) entry which is preliminary data.</text>
</comment>
<feature type="transmembrane region" description="Helical" evidence="13">
    <location>
        <begin position="189"/>
        <end position="213"/>
    </location>
</feature>
<dbReference type="GO" id="GO:0070069">
    <property type="term" value="C:cytochrome complex"/>
    <property type="evidence" value="ECO:0007669"/>
    <property type="project" value="UniProtKB-UniRule"/>
</dbReference>
<evidence type="ECO:0000256" key="12">
    <source>
        <dbReference type="ARBA" id="ARBA00023136"/>
    </source>
</evidence>
<evidence type="ECO:0000256" key="8">
    <source>
        <dbReference type="ARBA" id="ARBA00022723"/>
    </source>
</evidence>
<feature type="transmembrane region" description="Helical" evidence="13">
    <location>
        <begin position="95"/>
        <end position="121"/>
    </location>
</feature>
<feature type="transmembrane region" description="Helical" evidence="13">
    <location>
        <begin position="56"/>
        <end position="75"/>
    </location>
</feature>
<dbReference type="InterPro" id="IPR002585">
    <property type="entry name" value="Cyt-d_ubiquinol_oxidase_su_1"/>
</dbReference>
<dbReference type="RefSeq" id="WP_007474839.1">
    <property type="nucleotide sequence ID" value="NZ_ABCJ01000006.1"/>
</dbReference>
<feature type="transmembrane region" description="Helical" evidence="13">
    <location>
        <begin position="225"/>
        <end position="243"/>
    </location>
</feature>
<evidence type="ECO:0000256" key="13">
    <source>
        <dbReference type="PIRNR" id="PIRNR006446"/>
    </source>
</evidence>
<comment type="subcellular location">
    <subcellularLocation>
        <location evidence="1">Cell inner membrane</location>
        <topology evidence="1">Multi-pass membrane protein</topology>
    </subcellularLocation>
</comment>
<dbReference type="PANTHER" id="PTHR30365:SF0">
    <property type="entry name" value="CYTOCHROME BD-I UBIQUINOL OXIDASE SUBUNIT 1"/>
    <property type="match status" value="1"/>
</dbReference>
<keyword evidence="9 13" id="KW-0249">Electron transport</keyword>
<organism evidence="14 15">
    <name type="scientific">Caminibacter mediatlanticus TB-2</name>
    <dbReference type="NCBI Taxonomy" id="391592"/>
    <lineage>
        <taxon>Bacteria</taxon>
        <taxon>Pseudomonadati</taxon>
        <taxon>Campylobacterota</taxon>
        <taxon>Epsilonproteobacteria</taxon>
        <taxon>Nautiliales</taxon>
        <taxon>Nautiliaceae</taxon>
        <taxon>Caminibacter</taxon>
    </lineage>
</organism>
<dbReference type="GO" id="GO:0009055">
    <property type="term" value="F:electron transfer activity"/>
    <property type="evidence" value="ECO:0007669"/>
    <property type="project" value="UniProtKB-UniRule"/>
</dbReference>
<keyword evidence="6 13" id="KW-0349">Heme</keyword>
<keyword evidence="8 13" id="KW-0479">Metal-binding</keyword>
<keyword evidence="5" id="KW-0997">Cell inner membrane</keyword>
<evidence type="ECO:0000256" key="9">
    <source>
        <dbReference type="ARBA" id="ARBA00022982"/>
    </source>
</evidence>
<dbReference type="GO" id="GO:0046872">
    <property type="term" value="F:metal ion binding"/>
    <property type="evidence" value="ECO:0007669"/>
    <property type="project" value="UniProtKB-UniRule"/>
</dbReference>
<accession>A0AAI9AGT8</accession>
<feature type="transmembrane region" description="Helical" evidence="13">
    <location>
        <begin position="133"/>
        <end position="154"/>
    </location>
</feature>
<dbReference type="AlphaFoldDB" id="A0AAI9AGT8"/>
<evidence type="ECO:0000256" key="10">
    <source>
        <dbReference type="ARBA" id="ARBA00022989"/>
    </source>
</evidence>
<proteinExistence type="inferred from homology"/>
<reference evidence="14 15" key="1">
    <citation type="journal article" date="2011" name="Stand. Genomic Sci.">
        <title>Draft genome sequence of Caminibacter mediatlanticus strain TB-2, an epsilonproteobacterium isolated from a deep-sea hydrothermal vent.</title>
        <authorList>
            <person name="Giovannelli D."/>
            <person name="Ferriera S."/>
            <person name="Johnson J."/>
            <person name="Kravitz S."/>
            <person name="Perez-Rodriguez I."/>
            <person name="Ricci J."/>
            <person name="O'Brien C."/>
            <person name="Voordeckers J.W."/>
            <person name="Bini E."/>
            <person name="Vetriani C."/>
        </authorList>
    </citation>
    <scope>NUCLEOTIDE SEQUENCE [LARGE SCALE GENOMIC DNA]</scope>
    <source>
        <strain evidence="14 15">TB-2</strain>
    </source>
</reference>
<dbReference type="GO" id="GO:0020037">
    <property type="term" value="F:heme binding"/>
    <property type="evidence" value="ECO:0007669"/>
    <property type="project" value="TreeGrafter"/>
</dbReference>
<keyword evidence="4 13" id="KW-1003">Cell membrane</keyword>
<feature type="transmembrane region" description="Helical" evidence="13">
    <location>
        <begin position="447"/>
        <end position="468"/>
    </location>
</feature>
<dbReference type="GO" id="GO:0019646">
    <property type="term" value="P:aerobic electron transport chain"/>
    <property type="evidence" value="ECO:0007669"/>
    <property type="project" value="InterPro"/>
</dbReference>
<evidence type="ECO:0000256" key="7">
    <source>
        <dbReference type="ARBA" id="ARBA00022692"/>
    </source>
</evidence>
<evidence type="ECO:0000256" key="3">
    <source>
        <dbReference type="ARBA" id="ARBA00022448"/>
    </source>
</evidence>
<comment type="similarity">
    <text evidence="2 13">Belongs to the cytochrome ubiquinol oxidase subunit 1 family.</text>
</comment>
<evidence type="ECO:0000313" key="15">
    <source>
        <dbReference type="Proteomes" id="UP000003288"/>
    </source>
</evidence>
<keyword evidence="3 13" id="KW-0813">Transport</keyword>
<dbReference type="PANTHER" id="PTHR30365">
    <property type="entry name" value="CYTOCHROME D UBIQUINOL OXIDASE"/>
    <property type="match status" value="1"/>
</dbReference>
<evidence type="ECO:0000256" key="1">
    <source>
        <dbReference type="ARBA" id="ARBA00004429"/>
    </source>
</evidence>
<evidence type="ECO:0000256" key="4">
    <source>
        <dbReference type="ARBA" id="ARBA00022475"/>
    </source>
</evidence>
<evidence type="ECO:0000256" key="6">
    <source>
        <dbReference type="ARBA" id="ARBA00022617"/>
    </source>
</evidence>
<evidence type="ECO:0000256" key="5">
    <source>
        <dbReference type="ARBA" id="ARBA00022519"/>
    </source>
</evidence>
<keyword evidence="11 13" id="KW-0408">Iron</keyword>
<dbReference type="GO" id="GO:0016682">
    <property type="term" value="F:oxidoreductase activity, acting on diphenols and related substances as donors, oxygen as acceptor"/>
    <property type="evidence" value="ECO:0007669"/>
    <property type="project" value="TreeGrafter"/>
</dbReference>
<keyword evidence="10 13" id="KW-1133">Transmembrane helix</keyword>
<name>A0AAI9AGT8_9BACT</name>
<dbReference type="GO" id="GO:0005886">
    <property type="term" value="C:plasma membrane"/>
    <property type="evidence" value="ECO:0007669"/>
    <property type="project" value="UniProtKB-SubCell"/>
</dbReference>
<dbReference type="PIRSF" id="PIRSF006446">
    <property type="entry name" value="Cyt_quinol_oxidase_1"/>
    <property type="match status" value="1"/>
</dbReference>
<dbReference type="EMBL" id="ABCJ01000006">
    <property type="protein sequence ID" value="EDM23356.1"/>
    <property type="molecule type" value="Genomic_DNA"/>
</dbReference>
<feature type="transmembrane region" description="Helical" evidence="13">
    <location>
        <begin position="20"/>
        <end position="44"/>
    </location>
</feature>
<gene>
    <name evidence="14" type="ORF">CMTB2_08830</name>
</gene>
<protein>
    <submittedName>
        <fullName evidence="14">Cytochrome D ubiquinol oxidase, subunit I</fullName>
    </submittedName>
</protein>
<sequence length="531" mass="59223">MNIDLTMLEWARAQFAMTALFHFFFVPFTLGMSFMVAFFETIYVKTGKKEWKEITQFWQLIFGINFAIGLSTGIIHEFEFGTNWSTYSWVVGDLFGAPLAVEGIVAFFMEATFAAISFFGWKRVSKGIHLASTWLLAIGSNLSALWILIANGFMQHPSNEFGRYSIENARLEMTDFWALITQPVAQVKFLHTISASYTLAAVFVLGISAFYLLRKKHIDFAKKSAAVAAAFGLVASIFTAVIGDEHAYQITNTQPTKIAAVEGLYIGKKGAPIVAIGIPKNLKATEVTSNDEAFVFKIELPKMLSILGKHRFNAYVPGLKDLIEGNPEYGIWPLKKLAQIGKEAREDLYKYHEAKKTGDTATMQAAKEDFYKVVWEDPKTGIKLTKADFIGYGYFANPNIDPDLIHPPVPPVFYAFHIMVALGFWFIILFIWAWVAVVKGSFETNALLQRLAVLSVPLPWIATSFGWMTAEIGRQPWTVFGVLPTAESVTPIALQNVQATFFMFLTAFVILGIAELKILFTVVKSGPKGAH</sequence>
<evidence type="ECO:0000313" key="14">
    <source>
        <dbReference type="EMBL" id="EDM23356.1"/>
    </source>
</evidence>
<keyword evidence="12 13" id="KW-0472">Membrane</keyword>
<feature type="transmembrane region" description="Helical" evidence="13">
    <location>
        <begin position="501"/>
        <end position="523"/>
    </location>
</feature>
<evidence type="ECO:0000256" key="11">
    <source>
        <dbReference type="ARBA" id="ARBA00023004"/>
    </source>
</evidence>
<keyword evidence="7 13" id="KW-0812">Transmembrane</keyword>